<dbReference type="InterPro" id="IPR028203">
    <property type="entry name" value="PSII_CF48-like_dom"/>
</dbReference>
<evidence type="ECO:0000313" key="4">
    <source>
        <dbReference type="EMBL" id="GAA0680335.1"/>
    </source>
</evidence>
<protein>
    <submittedName>
        <fullName evidence="4">YCF48-related protein</fullName>
    </submittedName>
</protein>
<evidence type="ECO:0000256" key="1">
    <source>
        <dbReference type="ARBA" id="ARBA00022531"/>
    </source>
</evidence>
<dbReference type="SUPFAM" id="SSF110296">
    <property type="entry name" value="Oligoxyloglucan reducing end-specific cellobiohydrolase"/>
    <property type="match status" value="1"/>
</dbReference>
<dbReference type="PANTHER" id="PTHR47199">
    <property type="entry name" value="PHOTOSYSTEM II STABILITY/ASSEMBLY FACTOR HCF136, CHLOROPLASTIC"/>
    <property type="match status" value="1"/>
</dbReference>
<dbReference type="Proteomes" id="UP001499915">
    <property type="component" value="Unassembled WGS sequence"/>
</dbReference>
<reference evidence="4 5" key="1">
    <citation type="journal article" date="2019" name="Int. J. Syst. Evol. Microbiol.">
        <title>The Global Catalogue of Microorganisms (GCM) 10K type strain sequencing project: providing services to taxonomists for standard genome sequencing and annotation.</title>
        <authorList>
            <consortium name="The Broad Institute Genomics Platform"/>
            <consortium name="The Broad Institute Genome Sequencing Center for Infectious Disease"/>
            <person name="Wu L."/>
            <person name="Ma J."/>
        </authorList>
    </citation>
    <scope>NUCLEOTIDE SEQUENCE [LARGE SCALE GENOMIC DNA]</scope>
    <source>
        <strain evidence="4 5">JCM 15134</strain>
    </source>
</reference>
<dbReference type="Pfam" id="PF14870">
    <property type="entry name" value="PSII_BNR"/>
    <property type="match status" value="1"/>
</dbReference>
<organism evidence="4 5">
    <name type="scientific">Marinobacterium maritimum</name>
    <dbReference type="NCBI Taxonomy" id="500162"/>
    <lineage>
        <taxon>Bacteria</taxon>
        <taxon>Pseudomonadati</taxon>
        <taxon>Pseudomonadota</taxon>
        <taxon>Gammaproteobacteria</taxon>
        <taxon>Oceanospirillales</taxon>
        <taxon>Oceanospirillaceae</taxon>
        <taxon>Marinobacterium</taxon>
    </lineage>
</organism>
<dbReference type="InterPro" id="IPR015943">
    <property type="entry name" value="WD40/YVTN_repeat-like_dom_sf"/>
</dbReference>
<dbReference type="Gene3D" id="2.130.10.10">
    <property type="entry name" value="YVTN repeat-like/Quinoprotein amine dehydrogenase"/>
    <property type="match status" value="2"/>
</dbReference>
<gene>
    <name evidence="4" type="ORF">GCM10009104_00810</name>
</gene>
<dbReference type="PANTHER" id="PTHR47199:SF2">
    <property type="entry name" value="PHOTOSYSTEM II STABILITY_ASSEMBLY FACTOR HCF136, CHLOROPLASTIC"/>
    <property type="match status" value="1"/>
</dbReference>
<dbReference type="CDD" id="cd15482">
    <property type="entry name" value="Sialidase_non-viral"/>
    <property type="match status" value="1"/>
</dbReference>
<proteinExistence type="predicted"/>
<feature type="domain" description="Photosynthesis system II assembly factor Ycf48/Hcf136-like" evidence="3">
    <location>
        <begin position="35"/>
        <end position="105"/>
    </location>
</feature>
<dbReference type="RefSeq" id="WP_343800582.1">
    <property type="nucleotide sequence ID" value="NZ_BAAAET010000001.1"/>
</dbReference>
<keyword evidence="1" id="KW-0602">Photosynthesis</keyword>
<dbReference type="EMBL" id="BAAAET010000001">
    <property type="protein sequence ID" value="GAA0680335.1"/>
    <property type="molecule type" value="Genomic_DNA"/>
</dbReference>
<evidence type="ECO:0000313" key="5">
    <source>
        <dbReference type="Proteomes" id="UP001499915"/>
    </source>
</evidence>
<name>A0ABN1I211_9GAMM</name>
<evidence type="ECO:0000259" key="3">
    <source>
        <dbReference type="Pfam" id="PF14870"/>
    </source>
</evidence>
<evidence type="ECO:0000256" key="2">
    <source>
        <dbReference type="ARBA" id="ARBA00023276"/>
    </source>
</evidence>
<keyword evidence="5" id="KW-1185">Reference proteome</keyword>
<accession>A0ABN1I211</accession>
<keyword evidence="2" id="KW-0604">Photosystem II</keyword>
<comment type="caution">
    <text evidence="4">The sequence shown here is derived from an EMBL/GenBank/DDBJ whole genome shotgun (WGS) entry which is preliminary data.</text>
</comment>
<sequence>MRVTLGIAVSLIVAVAGIFAFSHRDTPSLGPRQIPVNNMNLTSIVQTDAGLVTAGELGHILISTDQGKNWKQASLSHQRHALITRLHFKDDRTGLAIGHEGWILKTTDGGLNWQEVAFNPGGEPLLSINLLPSGIWMAIGAFGQAVVSSDEGNSWSRMPPPNGTDWHLNNLLPSQDHNTWLIVGEAGTLFRSTDSGESWEAVPEFYNGSLYGGLNLHGETWIVYGMRGNIFRSEDNGQNWVSVGGELPASMFTHQMMENGDLLLGGQGGVLLLSEDDGRSFRFLHKSGRMSVTDIARLDSGQLLLSSDRGLLPSVSLDQLKHPSGA</sequence>